<evidence type="ECO:0000256" key="2">
    <source>
        <dbReference type="ARBA" id="ARBA00004824"/>
    </source>
</evidence>
<dbReference type="PANTHER" id="PTHR42743:SF11">
    <property type="entry name" value="AMINODEOXYCHORISMATE LYASE"/>
    <property type="match status" value="1"/>
</dbReference>
<dbReference type="InterPro" id="IPR001544">
    <property type="entry name" value="Aminotrans_IV"/>
</dbReference>
<accession>A0A223NV11</accession>
<dbReference type="PANTHER" id="PTHR42743">
    <property type="entry name" value="AMINO-ACID AMINOTRANSFERASE"/>
    <property type="match status" value="1"/>
</dbReference>
<dbReference type="GO" id="GO:0008652">
    <property type="term" value="P:amino acid biosynthetic process"/>
    <property type="evidence" value="ECO:0007669"/>
    <property type="project" value="UniProtKB-ARBA"/>
</dbReference>
<name>A0A223NV11_9SPHI</name>
<evidence type="ECO:0000313" key="12">
    <source>
        <dbReference type="Proteomes" id="UP000215002"/>
    </source>
</evidence>
<dbReference type="EMBL" id="CP022743">
    <property type="protein sequence ID" value="ASU33514.1"/>
    <property type="molecule type" value="Genomic_DNA"/>
</dbReference>
<reference evidence="11 12" key="1">
    <citation type="submission" date="2017-08" db="EMBL/GenBank/DDBJ databases">
        <title>Complete genome sequence of Mucilaginibacter sp. strain BJC16-A31.</title>
        <authorList>
            <consortium name="Henan University of Science and Technology"/>
            <person name="You X."/>
        </authorList>
    </citation>
    <scope>NUCLEOTIDE SEQUENCE [LARGE SCALE GENOMIC DNA]</scope>
    <source>
        <strain evidence="11 12">BJC16-A31</strain>
    </source>
</reference>
<evidence type="ECO:0000256" key="9">
    <source>
        <dbReference type="ARBA" id="ARBA00048798"/>
    </source>
</evidence>
<comment type="pathway">
    <text evidence="4">Amino-acid biosynthesis; L-leucine biosynthesis; L-leucine from 3-methyl-2-oxobutanoate: step 4/4.</text>
</comment>
<dbReference type="Gene3D" id="3.20.10.10">
    <property type="entry name" value="D-amino Acid Aminotransferase, subunit A, domain 2"/>
    <property type="match status" value="1"/>
</dbReference>
<keyword evidence="7" id="KW-0663">Pyridoxal phosphate</keyword>
<dbReference type="InterPro" id="IPR036038">
    <property type="entry name" value="Aminotransferase-like"/>
</dbReference>
<evidence type="ECO:0000256" key="3">
    <source>
        <dbReference type="ARBA" id="ARBA00004931"/>
    </source>
</evidence>
<evidence type="ECO:0000256" key="6">
    <source>
        <dbReference type="ARBA" id="ARBA00013053"/>
    </source>
</evidence>
<dbReference type="OrthoDB" id="9805628at2"/>
<dbReference type="GO" id="GO:0046394">
    <property type="term" value="P:carboxylic acid biosynthetic process"/>
    <property type="evidence" value="ECO:0007669"/>
    <property type="project" value="UniProtKB-ARBA"/>
</dbReference>
<comment type="pathway">
    <text evidence="3">Amino-acid biosynthesis; L-valine biosynthesis; L-valine from pyruvate: step 4/4.</text>
</comment>
<dbReference type="InterPro" id="IPR043131">
    <property type="entry name" value="BCAT-like_N"/>
</dbReference>
<dbReference type="Proteomes" id="UP000215002">
    <property type="component" value="Chromosome"/>
</dbReference>
<comment type="pathway">
    <text evidence="2">Amino-acid biosynthesis; L-isoleucine biosynthesis; L-isoleucine from 2-oxobutanoate: step 4/4.</text>
</comment>
<comment type="catalytic activity">
    <reaction evidence="8">
        <text>L-valine + 2-oxoglutarate = 3-methyl-2-oxobutanoate + L-glutamate</text>
        <dbReference type="Rhea" id="RHEA:24813"/>
        <dbReference type="ChEBI" id="CHEBI:11851"/>
        <dbReference type="ChEBI" id="CHEBI:16810"/>
        <dbReference type="ChEBI" id="CHEBI:29985"/>
        <dbReference type="ChEBI" id="CHEBI:57762"/>
        <dbReference type="EC" id="2.6.1.42"/>
    </reaction>
</comment>
<evidence type="ECO:0000256" key="10">
    <source>
        <dbReference type="ARBA" id="ARBA00049229"/>
    </source>
</evidence>
<keyword evidence="12" id="KW-1185">Reference proteome</keyword>
<evidence type="ECO:0000313" key="11">
    <source>
        <dbReference type="EMBL" id="ASU33514.1"/>
    </source>
</evidence>
<comment type="catalytic activity">
    <reaction evidence="10">
        <text>L-leucine + 2-oxoglutarate = 4-methyl-2-oxopentanoate + L-glutamate</text>
        <dbReference type="Rhea" id="RHEA:18321"/>
        <dbReference type="ChEBI" id="CHEBI:16810"/>
        <dbReference type="ChEBI" id="CHEBI:17865"/>
        <dbReference type="ChEBI" id="CHEBI:29985"/>
        <dbReference type="ChEBI" id="CHEBI:57427"/>
        <dbReference type="EC" id="2.6.1.42"/>
    </reaction>
</comment>
<dbReference type="EC" id="2.6.1.42" evidence="6"/>
<proteinExistence type="inferred from homology"/>
<comment type="cofactor">
    <cofactor evidence="1">
        <name>pyridoxal 5'-phosphate</name>
        <dbReference type="ChEBI" id="CHEBI:597326"/>
    </cofactor>
</comment>
<dbReference type="InterPro" id="IPR050571">
    <property type="entry name" value="Class-IV_PLP-Dep_Aminotrnsfr"/>
</dbReference>
<dbReference type="SUPFAM" id="SSF56752">
    <property type="entry name" value="D-aminoacid aminotransferase-like PLP-dependent enzymes"/>
    <property type="match status" value="1"/>
</dbReference>
<dbReference type="Gene3D" id="3.30.470.10">
    <property type="match status" value="1"/>
</dbReference>
<dbReference type="KEGG" id="muc:MuYL_1616"/>
<evidence type="ECO:0000256" key="7">
    <source>
        <dbReference type="ARBA" id="ARBA00022898"/>
    </source>
</evidence>
<dbReference type="FunFam" id="3.20.10.10:FF:000002">
    <property type="entry name" value="D-alanine aminotransferase"/>
    <property type="match status" value="1"/>
</dbReference>
<dbReference type="AlphaFoldDB" id="A0A223NV11"/>
<dbReference type="GO" id="GO:0004084">
    <property type="term" value="F:branched-chain-amino-acid transaminase activity"/>
    <property type="evidence" value="ECO:0007669"/>
    <property type="project" value="UniProtKB-EC"/>
</dbReference>
<evidence type="ECO:0000256" key="1">
    <source>
        <dbReference type="ARBA" id="ARBA00001933"/>
    </source>
</evidence>
<comment type="similarity">
    <text evidence="5">Belongs to the class-IV pyridoxal-phosphate-dependent aminotransferase family.</text>
</comment>
<evidence type="ECO:0000256" key="5">
    <source>
        <dbReference type="ARBA" id="ARBA00009320"/>
    </source>
</evidence>
<sequence length="275" mass="31526">MAAKYVSINNELFLEEDAKIGVSDLAMHRGYGIFDYLKVIDNRPIFIEDHFNRFYNSAKEMYLDVMLDRQQLRKAVEELVEKNGIPTSGIKLLLTGGYSEDGYRMGTPNLVILQYPLNLQEENKPDTGLKLVTYDHQRQLPYIKTIDYLMAVRLHPFMKEKNADDVLYHNTGVITECPRANFFVVIDKEIITPRNNILRGITRSKVLNFKVSGYTIAEEDFSVDDLPNVKEAFITSTTQYAYPVTMIDGKMIGDGKTGPATKQIREQLFKLTYAQ</sequence>
<evidence type="ECO:0000256" key="4">
    <source>
        <dbReference type="ARBA" id="ARBA00005072"/>
    </source>
</evidence>
<comment type="catalytic activity">
    <reaction evidence="9">
        <text>L-isoleucine + 2-oxoglutarate = (S)-3-methyl-2-oxopentanoate + L-glutamate</text>
        <dbReference type="Rhea" id="RHEA:24801"/>
        <dbReference type="ChEBI" id="CHEBI:16810"/>
        <dbReference type="ChEBI" id="CHEBI:29985"/>
        <dbReference type="ChEBI" id="CHEBI:35146"/>
        <dbReference type="ChEBI" id="CHEBI:58045"/>
        <dbReference type="EC" id="2.6.1.42"/>
    </reaction>
</comment>
<dbReference type="InterPro" id="IPR043132">
    <property type="entry name" value="BCAT-like_C"/>
</dbReference>
<dbReference type="Pfam" id="PF01063">
    <property type="entry name" value="Aminotran_4"/>
    <property type="match status" value="1"/>
</dbReference>
<dbReference type="RefSeq" id="WP_094569963.1">
    <property type="nucleotide sequence ID" value="NZ_CP022743.1"/>
</dbReference>
<evidence type="ECO:0000256" key="8">
    <source>
        <dbReference type="ARBA" id="ARBA00048212"/>
    </source>
</evidence>
<protein>
    <recommendedName>
        <fullName evidence="6">branched-chain-amino-acid transaminase</fullName>
        <ecNumber evidence="6">2.6.1.42</ecNumber>
    </recommendedName>
</protein>
<gene>
    <name evidence="11" type="ORF">MuYL_1616</name>
</gene>
<organism evidence="11 12">
    <name type="scientific">Mucilaginibacter xinganensis</name>
    <dbReference type="NCBI Taxonomy" id="1234841"/>
    <lineage>
        <taxon>Bacteria</taxon>
        <taxon>Pseudomonadati</taxon>
        <taxon>Bacteroidota</taxon>
        <taxon>Sphingobacteriia</taxon>
        <taxon>Sphingobacteriales</taxon>
        <taxon>Sphingobacteriaceae</taxon>
        <taxon>Mucilaginibacter</taxon>
    </lineage>
</organism>